<reference evidence="3" key="1">
    <citation type="submission" date="2016-11" db="EMBL/GenBank/DDBJ databases">
        <authorList>
            <person name="Varghese N."/>
            <person name="Submissions S."/>
        </authorList>
    </citation>
    <scope>NUCLEOTIDE SEQUENCE [LARGE SCALE GENOMIC DNA]</scope>
    <source>
        <strain evidence="3">DSM 100572</strain>
    </source>
</reference>
<dbReference type="EMBL" id="FQXQ01000002">
    <property type="protein sequence ID" value="SHH55556.1"/>
    <property type="molecule type" value="Genomic_DNA"/>
</dbReference>
<sequence length="59" mass="6812">MLLLTKLILLQIPSEIPHPDDNEALDFSNPLEIILYLGGPILILIIFFIIRKMQRNRKG</sequence>
<organism evidence="2 3">
    <name type="scientific">Wenyingzhuangia marina</name>
    <dbReference type="NCBI Taxonomy" id="1195760"/>
    <lineage>
        <taxon>Bacteria</taxon>
        <taxon>Pseudomonadati</taxon>
        <taxon>Bacteroidota</taxon>
        <taxon>Flavobacteriia</taxon>
        <taxon>Flavobacteriales</taxon>
        <taxon>Flavobacteriaceae</taxon>
        <taxon>Wenyingzhuangia</taxon>
    </lineage>
</organism>
<name>A0A1M5TY62_9FLAO</name>
<dbReference type="AlphaFoldDB" id="A0A1M5TY62"/>
<keyword evidence="1" id="KW-0472">Membrane</keyword>
<gene>
    <name evidence="2" type="ORF">SAMN05444281_0914</name>
</gene>
<evidence type="ECO:0008006" key="4">
    <source>
        <dbReference type="Google" id="ProtNLM"/>
    </source>
</evidence>
<accession>A0A1M5TY62</accession>
<evidence type="ECO:0000313" key="3">
    <source>
        <dbReference type="Proteomes" id="UP000184109"/>
    </source>
</evidence>
<keyword evidence="3" id="KW-1185">Reference proteome</keyword>
<dbReference type="RefSeq" id="WP_073118779.1">
    <property type="nucleotide sequence ID" value="NZ_BMEN01000002.1"/>
</dbReference>
<proteinExistence type="predicted"/>
<feature type="transmembrane region" description="Helical" evidence="1">
    <location>
        <begin position="33"/>
        <end position="50"/>
    </location>
</feature>
<keyword evidence="1" id="KW-1133">Transmembrane helix</keyword>
<dbReference type="Proteomes" id="UP000184109">
    <property type="component" value="Unassembled WGS sequence"/>
</dbReference>
<evidence type="ECO:0000256" key="1">
    <source>
        <dbReference type="SAM" id="Phobius"/>
    </source>
</evidence>
<evidence type="ECO:0000313" key="2">
    <source>
        <dbReference type="EMBL" id="SHH55556.1"/>
    </source>
</evidence>
<keyword evidence="1" id="KW-0812">Transmembrane</keyword>
<protein>
    <recommendedName>
        <fullName evidence="4">Adenylosuccinate synthetase</fullName>
    </recommendedName>
</protein>